<protein>
    <submittedName>
        <fullName evidence="2">Uncharacterized protein</fullName>
    </submittedName>
</protein>
<keyword evidence="1" id="KW-1133">Transmembrane helix</keyword>
<proteinExistence type="predicted"/>
<feature type="transmembrane region" description="Helical" evidence="1">
    <location>
        <begin position="47"/>
        <end position="64"/>
    </location>
</feature>
<keyword evidence="1" id="KW-0812">Transmembrane</keyword>
<name>A0A0Z8J0G5_STRSU</name>
<reference evidence="2 3" key="1">
    <citation type="submission" date="2016-02" db="EMBL/GenBank/DDBJ databases">
        <authorList>
            <consortium name="Pathogen Informatics"/>
        </authorList>
    </citation>
    <scope>NUCLEOTIDE SEQUENCE [LARGE SCALE GENOMIC DNA]</scope>
    <source>
        <strain evidence="2 3">LSS79</strain>
    </source>
</reference>
<feature type="transmembrane region" description="Helical" evidence="1">
    <location>
        <begin position="70"/>
        <end position="92"/>
    </location>
</feature>
<evidence type="ECO:0000313" key="3">
    <source>
        <dbReference type="Proteomes" id="UP000075193"/>
    </source>
</evidence>
<dbReference type="EMBL" id="FIIC01000006">
    <property type="protein sequence ID" value="CYV60507.1"/>
    <property type="molecule type" value="Genomic_DNA"/>
</dbReference>
<evidence type="ECO:0000256" key="1">
    <source>
        <dbReference type="SAM" id="Phobius"/>
    </source>
</evidence>
<feature type="transmembrane region" description="Helical" evidence="1">
    <location>
        <begin position="14"/>
        <end position="40"/>
    </location>
</feature>
<evidence type="ECO:0000313" key="2">
    <source>
        <dbReference type="EMBL" id="CYV60507.1"/>
    </source>
</evidence>
<dbReference type="Proteomes" id="UP000075193">
    <property type="component" value="Unassembled WGS sequence"/>
</dbReference>
<sequence length="107" mass="12145">MIIFVSFKKLFQTFLWLFTAAALYVFYQFIGLNMFFLLVIGLLALKFVPVLVLPILLIGVGVHFSGDFSFIADGIVWGFWGLVSLPICYAFAGTIHSTMKQRKQEIK</sequence>
<keyword evidence="1" id="KW-0472">Membrane</keyword>
<organism evidence="2 3">
    <name type="scientific">Streptococcus suis</name>
    <dbReference type="NCBI Taxonomy" id="1307"/>
    <lineage>
        <taxon>Bacteria</taxon>
        <taxon>Bacillati</taxon>
        <taxon>Bacillota</taxon>
        <taxon>Bacilli</taxon>
        <taxon>Lactobacillales</taxon>
        <taxon>Streptococcaceae</taxon>
        <taxon>Streptococcus</taxon>
    </lineage>
</organism>
<dbReference type="AlphaFoldDB" id="A0A0Z8J0G5"/>
<accession>A0A0Z8J0G5</accession>
<gene>
    <name evidence="2" type="ORF">ERS132441_00740</name>
</gene>
<dbReference type="RefSeq" id="WP_024389288.1">
    <property type="nucleotide sequence ID" value="NZ_CEDF01000006.1"/>
</dbReference>